<protein>
    <submittedName>
        <fullName evidence="2">Uncharacterized protein</fullName>
    </submittedName>
</protein>
<comment type="caution">
    <text evidence="2">The sequence shown here is derived from an EMBL/GenBank/DDBJ whole genome shotgun (WGS) entry which is preliminary data.</text>
</comment>
<organism evidence="2 3">
    <name type="scientific">Lonepinella koalarum</name>
    <dbReference type="NCBI Taxonomy" id="53417"/>
    <lineage>
        <taxon>Bacteria</taxon>
        <taxon>Pseudomonadati</taxon>
        <taxon>Pseudomonadota</taxon>
        <taxon>Gammaproteobacteria</taxon>
        <taxon>Pasteurellales</taxon>
        <taxon>Pasteurellaceae</taxon>
        <taxon>Lonepinella</taxon>
    </lineage>
</organism>
<evidence type="ECO:0000256" key="1">
    <source>
        <dbReference type="SAM" id="Phobius"/>
    </source>
</evidence>
<reference evidence="2 3" key="1">
    <citation type="submission" date="2019-03" db="EMBL/GenBank/DDBJ databases">
        <title>Genomic Encyclopedia of Type Strains, Phase IV (KMG-IV): sequencing the most valuable type-strain genomes for metagenomic binning, comparative biology and taxonomic classification.</title>
        <authorList>
            <person name="Goeker M."/>
        </authorList>
    </citation>
    <scope>NUCLEOTIDE SEQUENCE [LARGE SCALE GENOMIC DNA]</scope>
    <source>
        <strain evidence="2 3">DSM 10053</strain>
    </source>
</reference>
<keyword evidence="1" id="KW-0472">Membrane</keyword>
<keyword evidence="1" id="KW-0812">Transmembrane</keyword>
<dbReference type="AlphaFoldDB" id="A0A4R1KXJ6"/>
<dbReference type="EMBL" id="SMGJ01000003">
    <property type="protein sequence ID" value="TCK70135.1"/>
    <property type="molecule type" value="Genomic_DNA"/>
</dbReference>
<evidence type="ECO:0000313" key="3">
    <source>
        <dbReference type="Proteomes" id="UP000295496"/>
    </source>
</evidence>
<feature type="transmembrane region" description="Helical" evidence="1">
    <location>
        <begin position="105"/>
        <end position="124"/>
    </location>
</feature>
<dbReference type="RefSeq" id="WP_165867220.1">
    <property type="nucleotide sequence ID" value="NZ_LUKL01000001.1"/>
</dbReference>
<name>A0A4R1KXJ6_9PAST</name>
<feature type="transmembrane region" description="Helical" evidence="1">
    <location>
        <begin position="6"/>
        <end position="24"/>
    </location>
</feature>
<keyword evidence="3" id="KW-1185">Reference proteome</keyword>
<sequence>MNIEKVGKYLAFVQWVTPFGYYLFVVQSDLSFRCQYWIYLLLVLCLACFYWFVDSKFNLNNVVGFEAYLIFTIISQITAGSLSFDEMKHIGLNFSADIDTAYEQYFFMKLLFNLVGMSLLPVAFNHITDKFKTKNE</sequence>
<dbReference type="Proteomes" id="UP000295496">
    <property type="component" value="Unassembled WGS sequence"/>
</dbReference>
<gene>
    <name evidence="2" type="ORF">EV692_1362</name>
</gene>
<feature type="transmembrane region" description="Helical" evidence="1">
    <location>
        <begin position="65"/>
        <end position="84"/>
    </location>
</feature>
<proteinExistence type="predicted"/>
<accession>A0A4R1KXJ6</accession>
<keyword evidence="1" id="KW-1133">Transmembrane helix</keyword>
<feature type="transmembrane region" description="Helical" evidence="1">
    <location>
        <begin position="36"/>
        <end position="53"/>
    </location>
</feature>
<evidence type="ECO:0000313" key="2">
    <source>
        <dbReference type="EMBL" id="TCK70135.1"/>
    </source>
</evidence>